<sequence>MKKSYHSIVVPMIVAKAIRRKDAGAAAEEVICVPNVIVSPCGRGVWESGVLIVLDSTLRVNHGYPQI</sequence>
<gene>
    <name evidence="1" type="ORF">GCM10017596_04520</name>
</gene>
<reference evidence="1" key="1">
    <citation type="journal article" date="2014" name="Int. J. Syst. Evol. Microbiol.">
        <title>Complete genome sequence of Corynebacterium casei LMG S-19264T (=DSM 44701T), isolated from a smear-ripened cheese.</title>
        <authorList>
            <consortium name="US DOE Joint Genome Institute (JGI-PGF)"/>
            <person name="Walter F."/>
            <person name="Albersmeier A."/>
            <person name="Kalinowski J."/>
            <person name="Ruckert C."/>
        </authorList>
    </citation>
    <scope>NUCLEOTIDE SEQUENCE</scope>
    <source>
        <strain evidence="1">VKM Ac-1958</strain>
    </source>
</reference>
<protein>
    <submittedName>
        <fullName evidence="1">Uncharacterized protein</fullName>
    </submittedName>
</protein>
<accession>A0A9W6HQW7</accession>
<dbReference type="AlphaFoldDB" id="A0A9W6HQW7"/>
<evidence type="ECO:0000313" key="1">
    <source>
        <dbReference type="EMBL" id="GLK00737.1"/>
    </source>
</evidence>
<reference evidence="1" key="2">
    <citation type="submission" date="2023-01" db="EMBL/GenBank/DDBJ databases">
        <authorList>
            <person name="Sun Q."/>
            <person name="Evtushenko L."/>
        </authorList>
    </citation>
    <scope>NUCLEOTIDE SEQUENCE</scope>
    <source>
        <strain evidence="1">VKM Ac-1958</strain>
    </source>
</reference>
<keyword evidence="2" id="KW-1185">Reference proteome</keyword>
<dbReference type="Proteomes" id="UP001142325">
    <property type="component" value="Unassembled WGS sequence"/>
</dbReference>
<comment type="caution">
    <text evidence="1">The sequence shown here is derived from an EMBL/GenBank/DDBJ whole genome shotgun (WGS) entry which is preliminary data.</text>
</comment>
<evidence type="ECO:0000313" key="2">
    <source>
        <dbReference type="Proteomes" id="UP001142325"/>
    </source>
</evidence>
<proteinExistence type="predicted"/>
<organism evidence="1 2">
    <name type="scientific">Microbacterium keratanolyticum</name>
    <dbReference type="NCBI Taxonomy" id="67574"/>
    <lineage>
        <taxon>Bacteria</taxon>
        <taxon>Bacillati</taxon>
        <taxon>Actinomycetota</taxon>
        <taxon>Actinomycetes</taxon>
        <taxon>Micrococcales</taxon>
        <taxon>Microbacteriaceae</taxon>
        <taxon>Microbacterium</taxon>
    </lineage>
</organism>
<dbReference type="EMBL" id="BSET01000001">
    <property type="protein sequence ID" value="GLK00737.1"/>
    <property type="molecule type" value="Genomic_DNA"/>
</dbReference>
<name>A0A9W6HQW7_9MICO</name>